<feature type="domain" description="ZZ-type" evidence="10">
    <location>
        <begin position="79"/>
        <end position="131"/>
    </location>
</feature>
<dbReference type="InterPro" id="IPR010606">
    <property type="entry name" value="Mib_Herc2"/>
</dbReference>
<accession>A0AAD9QET3</accession>
<keyword evidence="6 9" id="KW-0863">Zinc-finger</keyword>
<dbReference type="SUPFAM" id="SSF159034">
    <property type="entry name" value="Mib/herc2 domain-like"/>
    <property type="match status" value="2"/>
</dbReference>
<evidence type="ECO:0000256" key="6">
    <source>
        <dbReference type="ARBA" id="ARBA00022771"/>
    </source>
</evidence>
<dbReference type="AlphaFoldDB" id="A0AAD9QET3"/>
<dbReference type="PANTHER" id="PTHR24202:SF4">
    <property type="entry name" value="E3 UBIQUITIN-PROTEIN LIGASE MIB2-RELATED"/>
    <property type="match status" value="1"/>
</dbReference>
<keyword evidence="7" id="KW-0833">Ubl conjugation pathway</keyword>
<reference evidence="12" key="2">
    <citation type="journal article" date="2023" name="Science">
        <title>Genomic signatures of disease resistance in endangered staghorn corals.</title>
        <authorList>
            <person name="Vollmer S.V."/>
            <person name="Selwyn J.D."/>
            <person name="Despard B.A."/>
            <person name="Roesel C.L."/>
        </authorList>
    </citation>
    <scope>NUCLEOTIDE SEQUENCE</scope>
    <source>
        <strain evidence="12">K2</strain>
    </source>
</reference>
<keyword evidence="8" id="KW-0862">Zinc</keyword>
<dbReference type="InterPro" id="IPR000433">
    <property type="entry name" value="Znf_ZZ"/>
</dbReference>
<keyword evidence="13" id="KW-1185">Reference proteome</keyword>
<dbReference type="SMART" id="SM00291">
    <property type="entry name" value="ZnF_ZZ"/>
    <property type="match status" value="1"/>
</dbReference>
<evidence type="ECO:0000256" key="9">
    <source>
        <dbReference type="PROSITE-ProRule" id="PRU00228"/>
    </source>
</evidence>
<keyword evidence="4" id="KW-0479">Metal-binding</keyword>
<proteinExistence type="predicted"/>
<keyword evidence="3" id="KW-0963">Cytoplasm</keyword>
<evidence type="ECO:0000259" key="11">
    <source>
        <dbReference type="PROSITE" id="PS51416"/>
    </source>
</evidence>
<dbReference type="InterPro" id="IPR037252">
    <property type="entry name" value="Mib_Herc2_sf"/>
</dbReference>
<comment type="subcellular location">
    <subcellularLocation>
        <location evidence="1">Cytoplasm</location>
    </subcellularLocation>
</comment>
<feature type="domain" description="MIB/HERC2" evidence="11">
    <location>
        <begin position="142"/>
        <end position="215"/>
    </location>
</feature>
<evidence type="ECO:0000256" key="1">
    <source>
        <dbReference type="ARBA" id="ARBA00004496"/>
    </source>
</evidence>
<dbReference type="Gene3D" id="2.30.30.40">
    <property type="entry name" value="SH3 Domains"/>
    <property type="match status" value="2"/>
</dbReference>
<protein>
    <submittedName>
        <fullName evidence="12">E3 ubiquitin-protein ligase MIB2</fullName>
    </submittedName>
</protein>
<evidence type="ECO:0000256" key="3">
    <source>
        <dbReference type="ARBA" id="ARBA00022490"/>
    </source>
</evidence>
<dbReference type="Pfam" id="PF06701">
    <property type="entry name" value="MIB_HERC2"/>
    <property type="match status" value="2"/>
</dbReference>
<keyword evidence="5" id="KW-0677">Repeat</keyword>
<dbReference type="InterPro" id="IPR043145">
    <property type="entry name" value="Znf_ZZ_sf"/>
</dbReference>
<name>A0AAD9QET3_ACRCE</name>
<evidence type="ECO:0000313" key="13">
    <source>
        <dbReference type="Proteomes" id="UP001249851"/>
    </source>
</evidence>
<dbReference type="GO" id="GO:0004842">
    <property type="term" value="F:ubiquitin-protein transferase activity"/>
    <property type="evidence" value="ECO:0007669"/>
    <property type="project" value="InterPro"/>
</dbReference>
<dbReference type="EMBL" id="JARQWQ010000038">
    <property type="protein sequence ID" value="KAK2559958.1"/>
    <property type="molecule type" value="Genomic_DNA"/>
</dbReference>
<dbReference type="GO" id="GO:0016567">
    <property type="term" value="P:protein ubiquitination"/>
    <property type="evidence" value="ECO:0007669"/>
    <property type="project" value="InterPro"/>
</dbReference>
<dbReference type="GO" id="GO:0008270">
    <property type="term" value="F:zinc ion binding"/>
    <property type="evidence" value="ECO:0007669"/>
    <property type="project" value="UniProtKB-KW"/>
</dbReference>
<comment type="caution">
    <text evidence="12">The sequence shown here is derived from an EMBL/GenBank/DDBJ whole genome shotgun (WGS) entry which is preliminary data.</text>
</comment>
<evidence type="ECO:0000256" key="5">
    <source>
        <dbReference type="ARBA" id="ARBA00022737"/>
    </source>
</evidence>
<gene>
    <name evidence="12" type="ORF">P5673_017538</name>
</gene>
<dbReference type="GO" id="GO:0005737">
    <property type="term" value="C:cytoplasm"/>
    <property type="evidence" value="ECO:0007669"/>
    <property type="project" value="UniProtKB-SubCell"/>
</dbReference>
<dbReference type="FunFam" id="2.30.30.40:FF:000044">
    <property type="entry name" value="E3 ubiquitin-protein ligase MIB2, putative"/>
    <property type="match status" value="1"/>
</dbReference>
<dbReference type="SUPFAM" id="SSF57850">
    <property type="entry name" value="RING/U-box"/>
    <property type="match status" value="1"/>
</dbReference>
<dbReference type="PROSITE" id="PS50135">
    <property type="entry name" value="ZF_ZZ_2"/>
    <property type="match status" value="1"/>
</dbReference>
<evidence type="ECO:0000256" key="7">
    <source>
        <dbReference type="ARBA" id="ARBA00022786"/>
    </source>
</evidence>
<organism evidence="12 13">
    <name type="scientific">Acropora cervicornis</name>
    <name type="common">Staghorn coral</name>
    <dbReference type="NCBI Taxonomy" id="6130"/>
    <lineage>
        <taxon>Eukaryota</taxon>
        <taxon>Metazoa</taxon>
        <taxon>Cnidaria</taxon>
        <taxon>Anthozoa</taxon>
        <taxon>Hexacorallia</taxon>
        <taxon>Scleractinia</taxon>
        <taxon>Astrocoeniina</taxon>
        <taxon>Acroporidae</taxon>
        <taxon>Acropora</taxon>
    </lineage>
</organism>
<dbReference type="PROSITE" id="PS51416">
    <property type="entry name" value="MIB_HERC2"/>
    <property type="match status" value="2"/>
</dbReference>
<evidence type="ECO:0000256" key="8">
    <source>
        <dbReference type="ARBA" id="ARBA00022833"/>
    </source>
</evidence>
<dbReference type="Pfam" id="PF00569">
    <property type="entry name" value="ZZ"/>
    <property type="match status" value="1"/>
</dbReference>
<feature type="domain" description="MIB/HERC2" evidence="11">
    <location>
        <begin position="1"/>
        <end position="73"/>
    </location>
</feature>
<dbReference type="PANTHER" id="PTHR24202">
    <property type="entry name" value="E3 UBIQUITIN-PROTEIN LIGASE MIB2"/>
    <property type="match status" value="1"/>
</dbReference>
<evidence type="ECO:0000256" key="4">
    <source>
        <dbReference type="ARBA" id="ARBA00022723"/>
    </source>
</evidence>
<reference evidence="12" key="1">
    <citation type="journal article" date="2023" name="G3 (Bethesda)">
        <title>Whole genome assembly and annotation of the endangered Caribbean coral Acropora cervicornis.</title>
        <authorList>
            <person name="Selwyn J.D."/>
            <person name="Vollmer S.V."/>
        </authorList>
    </citation>
    <scope>NUCLEOTIDE SEQUENCE</scope>
    <source>
        <strain evidence="12">K2</strain>
    </source>
</reference>
<dbReference type="Gene3D" id="3.30.60.90">
    <property type="match status" value="1"/>
</dbReference>
<evidence type="ECO:0000313" key="12">
    <source>
        <dbReference type="EMBL" id="KAK2559958.1"/>
    </source>
</evidence>
<comment type="pathway">
    <text evidence="2">Protein modification; protein ubiquitination.</text>
</comment>
<dbReference type="Proteomes" id="UP001249851">
    <property type="component" value="Unassembled WGS sequence"/>
</dbReference>
<evidence type="ECO:0000256" key="2">
    <source>
        <dbReference type="ARBA" id="ARBA00004906"/>
    </source>
</evidence>
<evidence type="ECO:0000259" key="10">
    <source>
        <dbReference type="PROSITE" id="PS50135"/>
    </source>
</evidence>
<sequence>MEFLGMRVVRGPDWEWSNEDGGEGSVGTVVQIKSVTKSFITQSIVWVQWDSGEKEHYRAGVDGKYDLRILDSSNGGERHLFTSCDGCQRKPIIGFRWHCKEGSDYDLCTQCYLSDCPHNGRTFERIDNSGSIGVNVGKRWGSTKLEVRGLFRGAKVMRRQDWELNDQDGNPNLVGEVKEVVSSNDEDIKDSVRVSWERGGQTNNYRVDLKCIEPAIGGSYYREHLPPLVLKQKKLQSGFKTSDKVMVELTSKQLQESSPVLDEWNADMAKFANQVPDTEISSTNLNTASVAMNDDATAGGENADLTTEEL</sequence>